<dbReference type="CDD" id="cd10527">
    <property type="entry name" value="SET_LSMT"/>
    <property type="match status" value="1"/>
</dbReference>
<dbReference type="InterPro" id="IPR046341">
    <property type="entry name" value="SET_dom_sf"/>
</dbReference>
<proteinExistence type="predicted"/>
<name>A0A1X2IUF3_9FUNG</name>
<gene>
    <name evidence="1" type="ORF">BCR42DRAFT_406145</name>
</gene>
<dbReference type="STRING" id="90262.A0A1X2IUF3"/>
<dbReference type="PANTHER" id="PTHR13271">
    <property type="entry name" value="UNCHARACTERIZED PUTATIVE METHYLTRANSFERASE"/>
    <property type="match status" value="1"/>
</dbReference>
<evidence type="ECO:0000313" key="1">
    <source>
        <dbReference type="EMBL" id="ORZ22418.1"/>
    </source>
</evidence>
<dbReference type="AlphaFoldDB" id="A0A1X2IUF3"/>
<organism evidence="1 2">
    <name type="scientific">Absidia repens</name>
    <dbReference type="NCBI Taxonomy" id="90262"/>
    <lineage>
        <taxon>Eukaryota</taxon>
        <taxon>Fungi</taxon>
        <taxon>Fungi incertae sedis</taxon>
        <taxon>Mucoromycota</taxon>
        <taxon>Mucoromycotina</taxon>
        <taxon>Mucoromycetes</taxon>
        <taxon>Mucorales</taxon>
        <taxon>Cunninghamellaceae</taxon>
        <taxon>Absidia</taxon>
    </lineage>
</organism>
<keyword evidence="2" id="KW-1185">Reference proteome</keyword>
<dbReference type="EMBL" id="MCGE01000004">
    <property type="protein sequence ID" value="ORZ22418.1"/>
    <property type="molecule type" value="Genomic_DNA"/>
</dbReference>
<dbReference type="Proteomes" id="UP000193560">
    <property type="component" value="Unassembled WGS sequence"/>
</dbReference>
<dbReference type="SUPFAM" id="SSF82199">
    <property type="entry name" value="SET domain"/>
    <property type="match status" value="1"/>
</dbReference>
<evidence type="ECO:0008006" key="3">
    <source>
        <dbReference type="Google" id="ProtNLM"/>
    </source>
</evidence>
<protein>
    <recommendedName>
        <fullName evidence="3">SET domain-containing protein</fullName>
    </recommendedName>
</protein>
<dbReference type="GO" id="GO:0016279">
    <property type="term" value="F:protein-lysine N-methyltransferase activity"/>
    <property type="evidence" value="ECO:0007669"/>
    <property type="project" value="UniProtKB-ARBA"/>
</dbReference>
<dbReference type="OrthoDB" id="441812at2759"/>
<comment type="caution">
    <text evidence="1">The sequence shown here is derived from an EMBL/GenBank/DDBJ whole genome shotgun (WGS) entry which is preliminary data.</text>
</comment>
<reference evidence="1 2" key="1">
    <citation type="submission" date="2016-07" db="EMBL/GenBank/DDBJ databases">
        <title>Pervasive Adenine N6-methylation of Active Genes in Fungi.</title>
        <authorList>
            <consortium name="DOE Joint Genome Institute"/>
            <person name="Mondo S.J."/>
            <person name="Dannebaum R.O."/>
            <person name="Kuo R.C."/>
            <person name="Labutti K."/>
            <person name="Haridas S."/>
            <person name="Kuo A."/>
            <person name="Salamov A."/>
            <person name="Ahrendt S.R."/>
            <person name="Lipzen A."/>
            <person name="Sullivan W."/>
            <person name="Andreopoulos W.B."/>
            <person name="Clum A."/>
            <person name="Lindquist E."/>
            <person name="Daum C."/>
            <person name="Ramamoorthy G.K."/>
            <person name="Gryganskyi A."/>
            <person name="Culley D."/>
            <person name="Magnuson J.K."/>
            <person name="James T.Y."/>
            <person name="O'Malley M.A."/>
            <person name="Stajich J.E."/>
            <person name="Spatafora J.W."/>
            <person name="Visel A."/>
            <person name="Grigoriev I.V."/>
        </authorList>
    </citation>
    <scope>NUCLEOTIDE SEQUENCE [LARGE SCALE GENOMIC DNA]</scope>
    <source>
        <strain evidence="1 2">NRRL 1336</strain>
    </source>
</reference>
<dbReference type="InterPro" id="IPR050600">
    <property type="entry name" value="SETD3_SETD6_MTase"/>
</dbReference>
<accession>A0A1X2IUF3</accession>
<sequence length="530" mass="59911">MDVFLTWCSQQGIKHDSVDIKQTDYGGQGLFLNTSFTSSAPLVHIPANLLITASSLLNDSAPNDKRFSPAFVDILNTVLGPDTLSLEERIKLPGNEKKSLRLFLAYEINYSRTGASTSHQQGSFWQSYVNNLPPVSFFQQNHILFLDADDDTDALFMLLEGTSMASSIRAKHASLRREWQELQTLVPWNLTLEDWMYSDVIFWSRVVDLTTTTDGDNQGDDECTLAMIPFFDFANHRMEPNLRWQLTNKEDGGGLDLVPFDVPITCGQELCLSYGDKSNQELLFLHGFTLDQNPTAGQVTFSLTPFLNPGMDQESELKWQWLQQQDSPPFKPILSMSLQPTTDDTFGHTGWSFESICMMYLAALDHDDGLELTRGMNDKNNIADDLNQLHLSTSSMETATEDDDDDDNNSNKHAVRLRLDGKSLMTWTDLSAAVQTLPHAPVIQLRVVMMLLDASQYHLQQIIAHDDLLKENGHDLSKSPLLSHIVRYRDEERDLLQRSVSKLSLLAEELMDNETVKEYLDKMNSGVEDD</sequence>
<evidence type="ECO:0000313" key="2">
    <source>
        <dbReference type="Proteomes" id="UP000193560"/>
    </source>
</evidence>
<dbReference type="Gene3D" id="3.90.1410.10">
    <property type="entry name" value="set domain protein methyltransferase, domain 1"/>
    <property type="match status" value="1"/>
</dbReference>